<dbReference type="Proteomes" id="UP001177744">
    <property type="component" value="Unassembled WGS sequence"/>
</dbReference>
<feature type="region of interest" description="Disordered" evidence="1">
    <location>
        <begin position="154"/>
        <end position="197"/>
    </location>
</feature>
<name>A0AA40HQL1_CNENI</name>
<feature type="compositionally biased region" description="Basic and acidic residues" evidence="1">
    <location>
        <begin position="164"/>
        <end position="177"/>
    </location>
</feature>
<dbReference type="Gene3D" id="3.10.290.70">
    <property type="match status" value="1"/>
</dbReference>
<evidence type="ECO:0000313" key="3">
    <source>
        <dbReference type="Proteomes" id="UP001177744"/>
    </source>
</evidence>
<protein>
    <submittedName>
        <fullName evidence="2">Uncharacterized protein</fullName>
    </submittedName>
</protein>
<organism evidence="2 3">
    <name type="scientific">Cnephaeus nilssonii</name>
    <name type="common">Northern bat</name>
    <name type="synonym">Eptesicus nilssonii</name>
    <dbReference type="NCBI Taxonomy" id="3371016"/>
    <lineage>
        <taxon>Eukaryota</taxon>
        <taxon>Metazoa</taxon>
        <taxon>Chordata</taxon>
        <taxon>Craniata</taxon>
        <taxon>Vertebrata</taxon>
        <taxon>Euteleostomi</taxon>
        <taxon>Mammalia</taxon>
        <taxon>Eutheria</taxon>
        <taxon>Laurasiatheria</taxon>
        <taxon>Chiroptera</taxon>
        <taxon>Yangochiroptera</taxon>
        <taxon>Vespertilionidae</taxon>
        <taxon>Cnephaeus</taxon>
    </lineage>
</organism>
<evidence type="ECO:0000313" key="2">
    <source>
        <dbReference type="EMBL" id="KAK1335165.1"/>
    </source>
</evidence>
<comment type="caution">
    <text evidence="2">The sequence shown here is derived from an EMBL/GenBank/DDBJ whole genome shotgun (WGS) entry which is preliminary data.</text>
</comment>
<accession>A0AA40HQL1</accession>
<reference evidence="2" key="1">
    <citation type="submission" date="2023-06" db="EMBL/GenBank/DDBJ databases">
        <title>Reference genome for the Northern bat (Eptesicus nilssonii), a most northern bat species.</title>
        <authorList>
            <person name="Laine V.N."/>
            <person name="Pulliainen A.T."/>
            <person name="Lilley T.M."/>
        </authorList>
    </citation>
    <scope>NUCLEOTIDE SEQUENCE</scope>
    <source>
        <strain evidence="2">BLF_Eptnil</strain>
        <tissue evidence="2">Kidney</tissue>
    </source>
</reference>
<dbReference type="EMBL" id="JAULJE010000014">
    <property type="protein sequence ID" value="KAK1335165.1"/>
    <property type="molecule type" value="Genomic_DNA"/>
</dbReference>
<sequence>MNTPLEGRKGKGRGLGPGQHGKADGYVLEGQGLEFYQENQGPERQINPLPFYLSSCEDLRGVLRGGFQQNIHQFPGAVVGKPRLASHMRLFGPLIVALPQNTMAWPTRVSMQNRRPKMAAQLLQARSGQAGRMPCYEREGGGQRDLQEWSATAKTRLQTPESAGKTKMEDKMADSGRSKGLGPGCRRITGGPLVPERTPSSPAFAFNRSGELGVCLLVHQALQKPPAEAFDLVLERTDGPWDMGSLPQRPLLCRSTAMVQTLSSRCRWRCELSVPPAQSANPATLREKWESKRRVPLAGVQACLSGFTALAPTI</sequence>
<gene>
    <name evidence="2" type="ORF">QTO34_004746</name>
</gene>
<dbReference type="AlphaFoldDB" id="A0AA40HQL1"/>
<proteinExistence type="predicted"/>
<feature type="region of interest" description="Disordered" evidence="1">
    <location>
        <begin position="1"/>
        <end position="23"/>
    </location>
</feature>
<evidence type="ECO:0000256" key="1">
    <source>
        <dbReference type="SAM" id="MobiDB-lite"/>
    </source>
</evidence>
<keyword evidence="3" id="KW-1185">Reference proteome</keyword>